<dbReference type="Proteomes" id="UP000483820">
    <property type="component" value="Chromosome III"/>
</dbReference>
<evidence type="ECO:0008006" key="5">
    <source>
        <dbReference type="Google" id="ProtNLM"/>
    </source>
</evidence>
<keyword evidence="2" id="KW-1133">Transmembrane helix</keyword>
<sequence length="286" mass="31732">MSESKETDNNLNGQSTGPVAVAEPTKKDEAKKEDSKKVEEEQMKTAKSESLSKRKAKRAKQLSGRSNTSSKKTRSRLSIRRTLRDDPEKEMKATLLTFQAVKNKPEQARVQLLLCNISDRDIFVKLRCSAASNVTALPAGSGHISPKSQMRILLSWKMPEGFTQWKDLRMPKLLLTTYFMQSGEKSADEAPTNTRLMARVSTSKQCDPDSPPIEQLLLDAVGKDLGVTPAPTTSPNTAVPATTTPTEQTPVLKTVKKDETGEEEVDNLRWIIIVLIMVIVLLLLQK</sequence>
<evidence type="ECO:0000256" key="1">
    <source>
        <dbReference type="SAM" id="MobiDB-lite"/>
    </source>
</evidence>
<keyword evidence="2" id="KW-0812">Transmembrane</keyword>
<keyword evidence="2" id="KW-0472">Membrane</keyword>
<evidence type="ECO:0000256" key="2">
    <source>
        <dbReference type="SAM" id="Phobius"/>
    </source>
</evidence>
<protein>
    <recommendedName>
        <fullName evidence="5">Major sperm protein</fullName>
    </recommendedName>
</protein>
<evidence type="ECO:0000313" key="4">
    <source>
        <dbReference type="Proteomes" id="UP000483820"/>
    </source>
</evidence>
<accession>A0A6A5GYN4</accession>
<feature type="compositionally biased region" description="Basic and acidic residues" evidence="1">
    <location>
        <begin position="24"/>
        <end position="52"/>
    </location>
</feature>
<feature type="compositionally biased region" description="Basic residues" evidence="1">
    <location>
        <begin position="71"/>
        <end position="81"/>
    </location>
</feature>
<dbReference type="AlphaFoldDB" id="A0A6A5GYN4"/>
<dbReference type="RefSeq" id="XP_003094635.2">
    <property type="nucleotide sequence ID" value="XM_003094587.2"/>
</dbReference>
<feature type="region of interest" description="Disordered" evidence="1">
    <location>
        <begin position="1"/>
        <end position="88"/>
    </location>
</feature>
<reference evidence="3 4" key="1">
    <citation type="submission" date="2019-12" db="EMBL/GenBank/DDBJ databases">
        <title>Chromosome-level assembly of the Caenorhabditis remanei genome.</title>
        <authorList>
            <person name="Teterina A.A."/>
            <person name="Willis J.H."/>
            <person name="Phillips P.C."/>
        </authorList>
    </citation>
    <scope>NUCLEOTIDE SEQUENCE [LARGE SCALE GENOMIC DNA]</scope>
    <source>
        <strain evidence="3 4">PX506</strain>
        <tissue evidence="3">Whole organism</tissue>
    </source>
</reference>
<dbReference type="EMBL" id="WUAV01000003">
    <property type="protein sequence ID" value="KAF1760187.1"/>
    <property type="molecule type" value="Genomic_DNA"/>
</dbReference>
<organism evidence="3 4">
    <name type="scientific">Caenorhabditis remanei</name>
    <name type="common">Caenorhabditis vulgaris</name>
    <dbReference type="NCBI Taxonomy" id="31234"/>
    <lineage>
        <taxon>Eukaryota</taxon>
        <taxon>Metazoa</taxon>
        <taxon>Ecdysozoa</taxon>
        <taxon>Nematoda</taxon>
        <taxon>Chromadorea</taxon>
        <taxon>Rhabditida</taxon>
        <taxon>Rhabditina</taxon>
        <taxon>Rhabditomorpha</taxon>
        <taxon>Rhabditoidea</taxon>
        <taxon>Rhabditidae</taxon>
        <taxon>Peloderinae</taxon>
        <taxon>Caenorhabditis</taxon>
    </lineage>
</organism>
<evidence type="ECO:0000313" key="3">
    <source>
        <dbReference type="EMBL" id="KAF1760187.1"/>
    </source>
</evidence>
<comment type="caution">
    <text evidence="3">The sequence shown here is derived from an EMBL/GenBank/DDBJ whole genome shotgun (WGS) entry which is preliminary data.</text>
</comment>
<gene>
    <name evidence="3" type="ORF">GCK72_008433</name>
</gene>
<dbReference type="GeneID" id="9805010"/>
<feature type="transmembrane region" description="Helical" evidence="2">
    <location>
        <begin position="267"/>
        <end position="284"/>
    </location>
</feature>
<dbReference type="KEGG" id="crq:GCK72_008433"/>
<dbReference type="CTD" id="9805010"/>
<name>A0A6A5GYN4_CAERE</name>
<proteinExistence type="predicted"/>